<evidence type="ECO:0000313" key="2">
    <source>
        <dbReference type="Proteomes" id="UP000076727"/>
    </source>
</evidence>
<proteinExistence type="predicted"/>
<reference evidence="1 2" key="1">
    <citation type="journal article" date="2016" name="Mol. Biol. Evol.">
        <title>Comparative Genomics of Early-Diverging Mushroom-Forming Fungi Provides Insights into the Origins of Lignocellulose Decay Capabilities.</title>
        <authorList>
            <person name="Nagy L.G."/>
            <person name="Riley R."/>
            <person name="Tritt A."/>
            <person name="Adam C."/>
            <person name="Daum C."/>
            <person name="Floudas D."/>
            <person name="Sun H."/>
            <person name="Yadav J.S."/>
            <person name="Pangilinan J."/>
            <person name="Larsson K.H."/>
            <person name="Matsuura K."/>
            <person name="Barry K."/>
            <person name="Labutti K."/>
            <person name="Kuo R."/>
            <person name="Ohm R.A."/>
            <person name="Bhattacharya S.S."/>
            <person name="Shirouzu T."/>
            <person name="Yoshinaga Y."/>
            <person name="Martin F.M."/>
            <person name="Grigoriev I.V."/>
            <person name="Hibbett D.S."/>
        </authorList>
    </citation>
    <scope>NUCLEOTIDE SEQUENCE [LARGE SCALE GENOMIC DNA]</scope>
    <source>
        <strain evidence="1 2">L-15889</strain>
    </source>
</reference>
<sequence length="125" mass="14222">MVCTHCEDARRLPAPPMLAWFRAVEAMSSQHKKLMDWSSVDFVTSRDSLEKLVMWTREVRVKEFRIDTQVVGRATVLLDQWNERLWTRAGSGGHGAYSTGRAFSASARVLPRDARVWTRPSISAS</sequence>
<dbReference type="OrthoDB" id="420564at2759"/>
<protein>
    <submittedName>
        <fullName evidence="1">Uncharacterized protein</fullName>
    </submittedName>
</protein>
<organism evidence="1 2">
    <name type="scientific">Daedalea quercina L-15889</name>
    <dbReference type="NCBI Taxonomy" id="1314783"/>
    <lineage>
        <taxon>Eukaryota</taxon>
        <taxon>Fungi</taxon>
        <taxon>Dikarya</taxon>
        <taxon>Basidiomycota</taxon>
        <taxon>Agaricomycotina</taxon>
        <taxon>Agaricomycetes</taxon>
        <taxon>Polyporales</taxon>
        <taxon>Fomitopsis</taxon>
    </lineage>
</organism>
<dbReference type="EMBL" id="KV429057">
    <property type="protein sequence ID" value="KZT69563.1"/>
    <property type="molecule type" value="Genomic_DNA"/>
</dbReference>
<keyword evidence="2" id="KW-1185">Reference proteome</keyword>
<dbReference type="STRING" id="1314783.A0A165QJP0"/>
<accession>A0A165QJP0</accession>
<name>A0A165QJP0_9APHY</name>
<evidence type="ECO:0000313" key="1">
    <source>
        <dbReference type="EMBL" id="KZT69563.1"/>
    </source>
</evidence>
<dbReference type="Proteomes" id="UP000076727">
    <property type="component" value="Unassembled WGS sequence"/>
</dbReference>
<gene>
    <name evidence="1" type="ORF">DAEQUDRAFT_726534</name>
</gene>
<dbReference type="AlphaFoldDB" id="A0A165QJP0"/>